<accession>A0A328WNE0</accession>
<reference evidence="2 3" key="1">
    <citation type="submission" date="2018-06" db="EMBL/GenBank/DDBJ databases">
        <title>Genomic Encyclopedia of Type Strains, Phase III (KMG-III): the genomes of soil and plant-associated and newly described type strains.</title>
        <authorList>
            <person name="Whitman W."/>
        </authorList>
    </citation>
    <scope>NUCLEOTIDE SEQUENCE [LARGE SCALE GENOMIC DNA]</scope>
    <source>
        <strain evidence="2 3">CGMCC 1.12504</strain>
    </source>
</reference>
<dbReference type="OrthoDB" id="1351085at2"/>
<keyword evidence="1" id="KW-0812">Transmembrane</keyword>
<keyword evidence="3" id="KW-1185">Reference proteome</keyword>
<dbReference type="RefSeq" id="WP_112086920.1">
    <property type="nucleotide sequence ID" value="NZ_QLSV01000014.1"/>
</dbReference>
<feature type="transmembrane region" description="Helical" evidence="1">
    <location>
        <begin position="21"/>
        <end position="39"/>
    </location>
</feature>
<proteinExistence type="predicted"/>
<name>A0A328WNE0_9FLAO</name>
<organism evidence="2 3">
    <name type="scientific">Flavobacterium lacus</name>
    <dbReference type="NCBI Taxonomy" id="1353778"/>
    <lineage>
        <taxon>Bacteria</taxon>
        <taxon>Pseudomonadati</taxon>
        <taxon>Bacteroidota</taxon>
        <taxon>Flavobacteriia</taxon>
        <taxon>Flavobacteriales</taxon>
        <taxon>Flavobacteriaceae</taxon>
        <taxon>Flavobacterium</taxon>
    </lineage>
</organism>
<sequence>MVKINQDDDKLNKVKKWFKRNLTWVYFTIAIIFILFPNTSYSPFTTVWNNILQKIGFVGLTSGIFASVLKSIQFTGLFQEELTKIISGTEFLNNRKDLPDLWKKISKSIYAQKFPEISDLLEDRILTTYFPMDKNHYNEDMVVSIVIHEISDDFIINYTQTIEYNAILDYEKNESNIVYTDTITDDEGVDEKNELISFKIDSNEIELEKCREVKKEEGKIKYIHKVPISGKKKFKVFLKVKNTYSLKGENVKLLRFNTITRNVDLTVSFTKDIKVSFFNVGLVNDFEPIHTDIENTLSRRHRDDLILPRQGFGLSFNKI</sequence>
<evidence type="ECO:0000313" key="2">
    <source>
        <dbReference type="EMBL" id="RAR46805.1"/>
    </source>
</evidence>
<keyword evidence="1" id="KW-0472">Membrane</keyword>
<dbReference type="EMBL" id="QLSV01000014">
    <property type="protein sequence ID" value="RAR46805.1"/>
    <property type="molecule type" value="Genomic_DNA"/>
</dbReference>
<dbReference type="AlphaFoldDB" id="A0A328WNE0"/>
<feature type="transmembrane region" description="Helical" evidence="1">
    <location>
        <begin position="51"/>
        <end position="69"/>
    </location>
</feature>
<evidence type="ECO:0000256" key="1">
    <source>
        <dbReference type="SAM" id="Phobius"/>
    </source>
</evidence>
<keyword evidence="1" id="KW-1133">Transmembrane helix</keyword>
<dbReference type="Proteomes" id="UP000249518">
    <property type="component" value="Unassembled WGS sequence"/>
</dbReference>
<protein>
    <submittedName>
        <fullName evidence="2">Uncharacterized protein</fullName>
    </submittedName>
</protein>
<evidence type="ECO:0000313" key="3">
    <source>
        <dbReference type="Proteomes" id="UP000249518"/>
    </source>
</evidence>
<gene>
    <name evidence="2" type="ORF">B0I10_11421</name>
</gene>
<comment type="caution">
    <text evidence="2">The sequence shown here is derived from an EMBL/GenBank/DDBJ whole genome shotgun (WGS) entry which is preliminary data.</text>
</comment>